<name>A0ABR7NFP1_9FIRM</name>
<evidence type="ECO:0000313" key="2">
    <source>
        <dbReference type="Proteomes" id="UP000658131"/>
    </source>
</evidence>
<gene>
    <name evidence="1" type="ORF">H8717_02200</name>
</gene>
<comment type="caution">
    <text evidence="1">The sequence shown here is derived from an EMBL/GenBank/DDBJ whole genome shotgun (WGS) entry which is preliminary data.</text>
</comment>
<dbReference type="RefSeq" id="WP_262398872.1">
    <property type="nucleotide sequence ID" value="NZ_JACRTB010000003.1"/>
</dbReference>
<accession>A0ABR7NFP1</accession>
<dbReference type="EMBL" id="JACRTB010000003">
    <property type="protein sequence ID" value="MBC8575224.1"/>
    <property type="molecule type" value="Genomic_DNA"/>
</dbReference>
<organism evidence="1 2">
    <name type="scientific">Yanshouia hominis</name>
    <dbReference type="NCBI Taxonomy" id="2763673"/>
    <lineage>
        <taxon>Bacteria</taxon>
        <taxon>Bacillati</taxon>
        <taxon>Bacillota</taxon>
        <taxon>Clostridia</taxon>
        <taxon>Eubacteriales</taxon>
        <taxon>Oscillospiraceae</taxon>
        <taxon>Yanshouia</taxon>
    </lineage>
</organism>
<dbReference type="Gene3D" id="3.40.50.450">
    <property type="match status" value="1"/>
</dbReference>
<proteinExistence type="predicted"/>
<dbReference type="Proteomes" id="UP000658131">
    <property type="component" value="Unassembled WGS sequence"/>
</dbReference>
<reference evidence="1 2" key="1">
    <citation type="submission" date="2020-08" db="EMBL/GenBank/DDBJ databases">
        <title>Genome public.</title>
        <authorList>
            <person name="Liu C."/>
            <person name="Sun Q."/>
        </authorList>
    </citation>
    <scope>NUCLEOTIDE SEQUENCE [LARGE SCALE GENOMIC DNA]</scope>
    <source>
        <strain evidence="1 2">BX1</strain>
    </source>
</reference>
<evidence type="ECO:0000313" key="1">
    <source>
        <dbReference type="EMBL" id="MBC8575224.1"/>
    </source>
</evidence>
<evidence type="ECO:0008006" key="3">
    <source>
        <dbReference type="Google" id="ProtNLM"/>
    </source>
</evidence>
<sequence length="487" mass="55430">MKLSGIISRSMRNFLCVRGFASLKELGEYSHADDDIQRDLIHSHKDQMAQFLNSGDYTFFPEVILATVFPDYERLANLVDDEKGTNESFGKIKVSINASNKTVSPKDSRRKITLPIIHFEFNKGDLEIFRIDGNHRLSAYDLSENDYNTPFCILLFKSENEYKRFSRAIFHNINAKQVPLTLEHNRKVIIEGTETFPDDTLFSDPSFGPQYYLTRKTIQSIDLAYFPNVNTYIGRAPATFFIDLYGFLLGNHTIDASSKELADEAIALVKGKLTEIEQALSESEITTTTTNIAVLGALAYYKLTNQAKYRGFLSWVKKNNIGNVKIIHIEDVIGLYDEIYLHVPKKAFLARWYPAETDPAFTQSVHRVNAIKEVCQELQLELTDLGTRTDGAFDIREVMYRDIRDCDIFIADLTGARHNVMVEVGYALQHVGTGRMVFYFQDSPNCTAVPFDVSHLSYDKIVDSAEIKIKTKARIKTILEKARNGEI</sequence>
<protein>
    <recommendedName>
        <fullName evidence="3">DGQHR domain-containing protein</fullName>
    </recommendedName>
</protein>
<keyword evidence="2" id="KW-1185">Reference proteome</keyword>